<dbReference type="InterPro" id="IPR033985">
    <property type="entry name" value="SusD-like_N"/>
</dbReference>
<dbReference type="AlphaFoldDB" id="A0A437MRZ1"/>
<dbReference type="Pfam" id="PF14322">
    <property type="entry name" value="SusD-like_3"/>
    <property type="match status" value="1"/>
</dbReference>
<dbReference type="Gene3D" id="1.25.40.390">
    <property type="match status" value="1"/>
</dbReference>
<dbReference type="PROSITE" id="PS51257">
    <property type="entry name" value="PROKAR_LIPOPROTEIN"/>
    <property type="match status" value="1"/>
</dbReference>
<organism evidence="8 9">
    <name type="scientific">Mucilaginibacter limnophilus</name>
    <dbReference type="NCBI Taxonomy" id="1932778"/>
    <lineage>
        <taxon>Bacteria</taxon>
        <taxon>Pseudomonadati</taxon>
        <taxon>Bacteroidota</taxon>
        <taxon>Sphingobacteriia</taxon>
        <taxon>Sphingobacteriales</taxon>
        <taxon>Sphingobacteriaceae</taxon>
        <taxon>Mucilaginibacter</taxon>
    </lineage>
</organism>
<sequence>MKRYLLTAIIGAAILFGSCRKALDVGPRGSLNEDQVATPEQAEGFVIAAYSQLGNDEINRAFSMYQYGNVRADDAYKGGGGINDGDVFHAMETFVTSRPDQWNYDGIWFNIYIGIRRANEGLRIMNKFTETEFPLVETRKAELRFLRGYWYLMLENLFKQIPYIDENVPAEEYKFVLNNEFTRDEILEKIAADFEYAAATLPATQPQIGRANKYAAYAFLAKTRLFQAYKQDDKHAVTSIDASLLQKVVDAADNALNSSYKLQPDFANNFLPGSFENGEEAFMSVQFSTNDGAGRGRLNFGDMLTAPQGLGCCDFQKPSQTLVNAFRTTTDGVPLFDSYNDQNVDFSVNTVDPRLDHTISRPGVPWKYEPVHMVTEAWSRNIPIYGVYNSMKENVSPDCDCFVNVAPFFGNTKTRILIRYADVMLFKAEALIELGRQTEALPLINEIRARAANSTAKLKMVNGQPISKYNVKQYVPGVNITWDQDNARKALRFERRLEMALEGERFFDLMRWGIADQVMNQFFEDERGTRTIYQGAHFTKGRDEFLPVPQNQIFWSEGRYVQNPGY</sequence>
<comment type="similarity">
    <text evidence="2">Belongs to the SusD family.</text>
</comment>
<evidence type="ECO:0000256" key="2">
    <source>
        <dbReference type="ARBA" id="ARBA00006275"/>
    </source>
</evidence>
<dbReference type="OrthoDB" id="9792139at2"/>
<dbReference type="RefSeq" id="WP_127705625.1">
    <property type="nucleotide sequence ID" value="NZ_SACK01000005.1"/>
</dbReference>
<comment type="subcellular location">
    <subcellularLocation>
        <location evidence="1">Cell outer membrane</location>
    </subcellularLocation>
</comment>
<keyword evidence="4" id="KW-0472">Membrane</keyword>
<dbReference type="SUPFAM" id="SSF48452">
    <property type="entry name" value="TPR-like"/>
    <property type="match status" value="1"/>
</dbReference>
<evidence type="ECO:0000256" key="1">
    <source>
        <dbReference type="ARBA" id="ARBA00004442"/>
    </source>
</evidence>
<evidence type="ECO:0000256" key="5">
    <source>
        <dbReference type="ARBA" id="ARBA00023237"/>
    </source>
</evidence>
<dbReference type="GO" id="GO:0009279">
    <property type="term" value="C:cell outer membrane"/>
    <property type="evidence" value="ECO:0007669"/>
    <property type="project" value="UniProtKB-SubCell"/>
</dbReference>
<dbReference type="InterPro" id="IPR012944">
    <property type="entry name" value="SusD_RagB_dom"/>
</dbReference>
<dbReference type="Proteomes" id="UP000282759">
    <property type="component" value="Unassembled WGS sequence"/>
</dbReference>
<name>A0A437MRZ1_9SPHI</name>
<comment type="caution">
    <text evidence="8">The sequence shown here is derived from an EMBL/GenBank/DDBJ whole genome shotgun (WGS) entry which is preliminary data.</text>
</comment>
<protein>
    <submittedName>
        <fullName evidence="8">RagB/SusD family nutrient uptake outer membrane protein</fullName>
    </submittedName>
</protein>
<keyword evidence="9" id="KW-1185">Reference proteome</keyword>
<accession>A0A437MRZ1</accession>
<dbReference type="InterPro" id="IPR011990">
    <property type="entry name" value="TPR-like_helical_dom_sf"/>
</dbReference>
<evidence type="ECO:0000259" key="6">
    <source>
        <dbReference type="Pfam" id="PF07980"/>
    </source>
</evidence>
<reference evidence="8 9" key="1">
    <citation type="submission" date="2019-01" db="EMBL/GenBank/DDBJ databases">
        <authorList>
            <person name="Chen W.-M."/>
        </authorList>
    </citation>
    <scope>NUCLEOTIDE SEQUENCE [LARGE SCALE GENOMIC DNA]</scope>
    <source>
        <strain evidence="8 9">YBJ-36</strain>
    </source>
</reference>
<gene>
    <name evidence="8" type="ORF">EOD41_13150</name>
</gene>
<evidence type="ECO:0000313" key="8">
    <source>
        <dbReference type="EMBL" id="RVU00420.1"/>
    </source>
</evidence>
<evidence type="ECO:0000259" key="7">
    <source>
        <dbReference type="Pfam" id="PF14322"/>
    </source>
</evidence>
<keyword evidence="3" id="KW-0732">Signal</keyword>
<keyword evidence="5" id="KW-0998">Cell outer membrane</keyword>
<feature type="domain" description="RagB/SusD" evidence="6">
    <location>
        <begin position="306"/>
        <end position="566"/>
    </location>
</feature>
<evidence type="ECO:0000313" key="9">
    <source>
        <dbReference type="Proteomes" id="UP000282759"/>
    </source>
</evidence>
<evidence type="ECO:0000256" key="4">
    <source>
        <dbReference type="ARBA" id="ARBA00023136"/>
    </source>
</evidence>
<dbReference type="EMBL" id="SACK01000005">
    <property type="protein sequence ID" value="RVU00420.1"/>
    <property type="molecule type" value="Genomic_DNA"/>
</dbReference>
<proteinExistence type="inferred from homology"/>
<dbReference type="Pfam" id="PF07980">
    <property type="entry name" value="SusD_RagB"/>
    <property type="match status" value="1"/>
</dbReference>
<evidence type="ECO:0000256" key="3">
    <source>
        <dbReference type="ARBA" id="ARBA00022729"/>
    </source>
</evidence>
<feature type="domain" description="SusD-like N-terminal" evidence="7">
    <location>
        <begin position="100"/>
        <end position="223"/>
    </location>
</feature>